<dbReference type="Gene3D" id="3.40.50.2000">
    <property type="entry name" value="Glycogen Phosphorylase B"/>
    <property type="match status" value="2"/>
</dbReference>
<dbReference type="AlphaFoldDB" id="A0A291P418"/>
<evidence type="ECO:0000256" key="1">
    <source>
        <dbReference type="SAM" id="MobiDB-lite"/>
    </source>
</evidence>
<protein>
    <submittedName>
        <fullName evidence="3">Glycosyl transferase, group 1</fullName>
    </submittedName>
</protein>
<feature type="compositionally biased region" description="Basic and acidic residues" evidence="1">
    <location>
        <begin position="432"/>
        <end position="441"/>
    </location>
</feature>
<dbReference type="Pfam" id="PF13439">
    <property type="entry name" value="Glyco_transf_4"/>
    <property type="match status" value="1"/>
</dbReference>
<keyword evidence="4" id="KW-1185">Reference proteome</keyword>
<accession>A0A291P418</accession>
<evidence type="ECO:0000313" key="3">
    <source>
        <dbReference type="EMBL" id="ATJ81636.1"/>
    </source>
</evidence>
<dbReference type="EMBL" id="CP021435">
    <property type="protein sequence ID" value="ATJ81636.1"/>
    <property type="molecule type" value="Genomic_DNA"/>
</dbReference>
<feature type="region of interest" description="Disordered" evidence="1">
    <location>
        <begin position="421"/>
        <end position="441"/>
    </location>
</feature>
<dbReference type="PANTHER" id="PTHR45947:SF3">
    <property type="entry name" value="SULFOQUINOVOSYL TRANSFERASE SQD2"/>
    <property type="match status" value="1"/>
</dbReference>
<sequence length="441" mass="48054">MNVLMFTNTYLPIVGGVSESVQRLKRQLQAAGHHVLVVAPRLEGQPAFEADVVRVAAVQHFNGSDFSLPVPIPGQLYDAIEAFEPDLVHAHHPFLLGDTAARAAETYGLPLVFTHHTLYEHYTHYVPGDSPRMQRFAIALATQYTWLCDAVIAPSESIRDLLLAREGNPEVRVVPSGVDTARFAEGDGPACRERLGIPETAYVIGHLGRLAKEKNLGFLAEAVCRALAERPEAHFLVVGDGEAAEGMARIAAEQGVAERVHFAGRLQGQALIDAYHAMDVFAFASHSETQGMVVAEAMACGLPVVAVSAPGVVEVVTDGENGRLLAEDDVPAMAEALSALADPERREPLRRGALVTAADYDEGLCAERCLAVYRRAIAGGGPFTHADDGGWDRVRGRLGAEWQMLRYRGRLLRHLMQEEWEQERPSWWPGGRSDEPEVPSK</sequence>
<dbReference type="InterPro" id="IPR050194">
    <property type="entry name" value="Glycosyltransferase_grp1"/>
</dbReference>
<gene>
    <name evidence="3" type="ORF">BEI_0649</name>
</gene>
<dbReference type="Pfam" id="PF13692">
    <property type="entry name" value="Glyco_trans_1_4"/>
    <property type="match status" value="1"/>
</dbReference>
<feature type="domain" description="Glycosyltransferase subfamily 4-like N-terminal" evidence="2">
    <location>
        <begin position="14"/>
        <end position="182"/>
    </location>
</feature>
<keyword evidence="3" id="KW-0808">Transferase</keyword>
<dbReference type="Proteomes" id="UP000219993">
    <property type="component" value="Chromosome"/>
</dbReference>
<dbReference type="SUPFAM" id="SSF53756">
    <property type="entry name" value="UDP-Glycosyltransferase/glycogen phosphorylase"/>
    <property type="match status" value="1"/>
</dbReference>
<dbReference type="GO" id="GO:0016757">
    <property type="term" value="F:glycosyltransferase activity"/>
    <property type="evidence" value="ECO:0007669"/>
    <property type="project" value="TreeGrafter"/>
</dbReference>
<dbReference type="OrthoDB" id="9802525at2"/>
<dbReference type="RefSeq" id="WP_097788160.1">
    <property type="nucleotide sequence ID" value="NZ_BAAADT010000003.1"/>
</dbReference>
<dbReference type="InterPro" id="IPR028098">
    <property type="entry name" value="Glyco_trans_4-like_N"/>
</dbReference>
<organism evidence="3 4">
    <name type="scientific">Halomonas beimenensis</name>
    <dbReference type="NCBI Taxonomy" id="475662"/>
    <lineage>
        <taxon>Bacteria</taxon>
        <taxon>Pseudomonadati</taxon>
        <taxon>Pseudomonadota</taxon>
        <taxon>Gammaproteobacteria</taxon>
        <taxon>Oceanospirillales</taxon>
        <taxon>Halomonadaceae</taxon>
        <taxon>Halomonas</taxon>
    </lineage>
</organism>
<proteinExistence type="predicted"/>
<reference evidence="3 4" key="1">
    <citation type="journal article" date="2017" name="Sci. Rep.">
        <title>Revealing the Saline Adaptation Strategies of the Halophilic Bacterium Halomonas beimenensis through High-throughput Omics and Transposon Mutagenesis Approaches.</title>
        <authorList>
            <person name="Chen Y.H."/>
            <person name="Lin S.S."/>
            <person name="Shyu Y.T."/>
        </authorList>
    </citation>
    <scope>NUCLEOTIDE SEQUENCE [LARGE SCALE GENOMIC DNA]</scope>
    <source>
        <strain evidence="3 4">NTU-111</strain>
    </source>
</reference>
<dbReference type="KEGG" id="hbe:BEI_0649"/>
<dbReference type="PANTHER" id="PTHR45947">
    <property type="entry name" value="SULFOQUINOVOSYL TRANSFERASE SQD2"/>
    <property type="match status" value="1"/>
</dbReference>
<evidence type="ECO:0000313" key="4">
    <source>
        <dbReference type="Proteomes" id="UP000219993"/>
    </source>
</evidence>
<name>A0A291P418_9GAMM</name>
<evidence type="ECO:0000259" key="2">
    <source>
        <dbReference type="Pfam" id="PF13439"/>
    </source>
</evidence>